<dbReference type="Proteomes" id="UP000282460">
    <property type="component" value="Unassembled WGS sequence"/>
</dbReference>
<gene>
    <name evidence="2" type="ORF">D9V28_04920</name>
</gene>
<proteinExistence type="predicted"/>
<accession>A0A3L7J6M1</accession>
<feature type="region of interest" description="Disordered" evidence="1">
    <location>
        <begin position="13"/>
        <end position="32"/>
    </location>
</feature>
<protein>
    <submittedName>
        <fullName evidence="2">Uncharacterized protein</fullName>
    </submittedName>
</protein>
<keyword evidence="3" id="KW-1185">Reference proteome</keyword>
<evidence type="ECO:0000313" key="2">
    <source>
        <dbReference type="EMBL" id="RLQ86180.1"/>
    </source>
</evidence>
<evidence type="ECO:0000256" key="1">
    <source>
        <dbReference type="SAM" id="MobiDB-lite"/>
    </source>
</evidence>
<dbReference type="AlphaFoldDB" id="A0A3L7J6M1"/>
<dbReference type="EMBL" id="RCWJ01000001">
    <property type="protein sequence ID" value="RLQ86180.1"/>
    <property type="molecule type" value="Genomic_DNA"/>
</dbReference>
<reference evidence="2 3" key="1">
    <citation type="submission" date="2018-10" db="EMBL/GenBank/DDBJ databases">
        <authorList>
            <person name="Li J."/>
        </authorList>
    </citation>
    <scope>NUCLEOTIDE SEQUENCE [LARGE SCALE GENOMIC DNA]</scope>
    <source>
        <strain evidence="2 3">ZD1-4</strain>
    </source>
</reference>
<evidence type="ECO:0000313" key="3">
    <source>
        <dbReference type="Proteomes" id="UP000282460"/>
    </source>
</evidence>
<sequence length="325" mass="36181">MVGIVRVDMVNAVQPERDDGHDDADDVQSPEVTEQQGVALLQLSFQRLDTLTGRADQARVAPTTSLAGDDRATPYAPLSSQVNSAIAVATDHLMGLRVAIEDSNWKIMTFAWWTLIRSAYESCGNALWLMSPRQRDTRVLRSLQITHDSRRSVNKVMLELGRDDPGFDRMNARMIELRDARPGNFGKSLKPDFLTSRLREISPLVPNAFETPVALWMLSSGMAHGNSAMFLNLLERKRLTLPVNGTSEHRLTTSVGVLAMFYTAALDMIEVALELFDERNCPLIGQKTPTWVEWSHLALAPEIAGLLDLPEHPVRLLRRAESNGA</sequence>
<organism evidence="2 3">
    <name type="scientific">Mycetocola zhadangensis</name>
    <dbReference type="NCBI Taxonomy" id="1164595"/>
    <lineage>
        <taxon>Bacteria</taxon>
        <taxon>Bacillati</taxon>
        <taxon>Actinomycetota</taxon>
        <taxon>Actinomycetes</taxon>
        <taxon>Micrococcales</taxon>
        <taxon>Microbacteriaceae</taxon>
        <taxon>Mycetocola</taxon>
    </lineage>
</organism>
<name>A0A3L7J6M1_9MICO</name>
<comment type="caution">
    <text evidence="2">The sequence shown here is derived from an EMBL/GenBank/DDBJ whole genome shotgun (WGS) entry which is preliminary data.</text>
</comment>